<gene>
    <name evidence="1" type="ORF">WMO29_02750</name>
</gene>
<protein>
    <submittedName>
        <fullName evidence="1">DUF4250 domain-containing protein</fullName>
    </submittedName>
</protein>
<sequence>MIPKDPIMLLSWMNTQLRDHYASLDDLCRSENLERSAIESSLASVDYVYDPDTNQFT</sequence>
<dbReference type="RefSeq" id="WP_178038531.1">
    <property type="nucleotide sequence ID" value="NZ_JBBMFE010000002.1"/>
</dbReference>
<keyword evidence="2" id="KW-1185">Reference proteome</keyword>
<proteinExistence type="predicted"/>
<name>A0ABV1FGB9_9FIRM</name>
<reference evidence="1 2" key="1">
    <citation type="submission" date="2024-03" db="EMBL/GenBank/DDBJ databases">
        <title>Human intestinal bacterial collection.</title>
        <authorList>
            <person name="Pauvert C."/>
            <person name="Hitch T.C.A."/>
            <person name="Clavel T."/>
        </authorList>
    </citation>
    <scope>NUCLEOTIDE SEQUENCE [LARGE SCALE GENOMIC DNA]</scope>
    <source>
        <strain evidence="1 2">CLA-AA-H132</strain>
    </source>
</reference>
<dbReference type="InterPro" id="IPR025346">
    <property type="entry name" value="DUF4250"/>
</dbReference>
<evidence type="ECO:0000313" key="1">
    <source>
        <dbReference type="EMBL" id="MEQ2471422.1"/>
    </source>
</evidence>
<dbReference type="Proteomes" id="UP001438008">
    <property type="component" value="Unassembled WGS sequence"/>
</dbReference>
<accession>A0ABV1FGB9</accession>
<evidence type="ECO:0000313" key="2">
    <source>
        <dbReference type="Proteomes" id="UP001438008"/>
    </source>
</evidence>
<comment type="caution">
    <text evidence="1">The sequence shown here is derived from an EMBL/GenBank/DDBJ whole genome shotgun (WGS) entry which is preliminary data.</text>
</comment>
<organism evidence="1 2">
    <name type="scientific">Laedolimicola intestinihominis</name>
    <dbReference type="NCBI Taxonomy" id="3133166"/>
    <lineage>
        <taxon>Bacteria</taxon>
        <taxon>Bacillati</taxon>
        <taxon>Bacillota</taxon>
        <taxon>Clostridia</taxon>
        <taxon>Lachnospirales</taxon>
        <taxon>Lachnospiraceae</taxon>
        <taxon>Laedolimicola</taxon>
    </lineage>
</organism>
<dbReference type="Pfam" id="PF14056">
    <property type="entry name" value="DUF4250"/>
    <property type="match status" value="1"/>
</dbReference>
<dbReference type="EMBL" id="JBBMFE010000002">
    <property type="protein sequence ID" value="MEQ2471422.1"/>
    <property type="molecule type" value="Genomic_DNA"/>
</dbReference>